<dbReference type="InterPro" id="IPR050351">
    <property type="entry name" value="BphY/WalK/GraS-like"/>
</dbReference>
<dbReference type="SUPFAM" id="SSF55785">
    <property type="entry name" value="PYP-like sensor domain (PAS domain)"/>
    <property type="match status" value="2"/>
</dbReference>
<evidence type="ECO:0000313" key="21">
    <source>
        <dbReference type="EMBL" id="ASC70923.1"/>
    </source>
</evidence>
<dbReference type="GO" id="GO:0007234">
    <property type="term" value="P:osmosensory signaling via phosphorelay pathway"/>
    <property type="evidence" value="ECO:0007669"/>
    <property type="project" value="TreeGrafter"/>
</dbReference>
<dbReference type="InterPro" id="IPR000700">
    <property type="entry name" value="PAS-assoc_C"/>
</dbReference>
<evidence type="ECO:0000256" key="4">
    <source>
        <dbReference type="ARBA" id="ARBA00012438"/>
    </source>
</evidence>
<name>A0A1Z3HKU9_9CYAN</name>
<keyword evidence="14" id="KW-0129">CBS domain</keyword>
<keyword evidence="7" id="KW-0812">Transmembrane</keyword>
<dbReference type="InterPro" id="IPR036097">
    <property type="entry name" value="HisK_dim/P_sf"/>
</dbReference>
<dbReference type="SMART" id="SM00387">
    <property type="entry name" value="HATPase_c"/>
    <property type="match status" value="1"/>
</dbReference>
<dbReference type="AlphaFoldDB" id="A0A1Z3HKU9"/>
<dbReference type="PROSITE" id="PS50109">
    <property type="entry name" value="HIS_KIN"/>
    <property type="match status" value="1"/>
</dbReference>
<evidence type="ECO:0000256" key="11">
    <source>
        <dbReference type="ARBA" id="ARBA00022989"/>
    </source>
</evidence>
<keyword evidence="10" id="KW-0067">ATP-binding</keyword>
<dbReference type="InterPro" id="IPR003018">
    <property type="entry name" value="GAF"/>
</dbReference>
<feature type="domain" description="CBS" evidence="20">
    <location>
        <begin position="99"/>
        <end position="159"/>
    </location>
</feature>
<proteinExistence type="inferred from homology"/>
<evidence type="ECO:0000256" key="13">
    <source>
        <dbReference type="ARBA" id="ARBA00023136"/>
    </source>
</evidence>
<evidence type="ECO:0000256" key="7">
    <source>
        <dbReference type="ARBA" id="ARBA00022692"/>
    </source>
</evidence>
<dbReference type="Pfam" id="PF02518">
    <property type="entry name" value="HATPase_c"/>
    <property type="match status" value="1"/>
</dbReference>
<keyword evidence="12" id="KW-0902">Two-component regulatory system</keyword>
<dbReference type="GO" id="GO:0000156">
    <property type="term" value="F:phosphorelay response regulator activity"/>
    <property type="evidence" value="ECO:0007669"/>
    <property type="project" value="TreeGrafter"/>
</dbReference>
<evidence type="ECO:0000256" key="8">
    <source>
        <dbReference type="ARBA" id="ARBA00022741"/>
    </source>
</evidence>
<dbReference type="Pfam" id="PF08448">
    <property type="entry name" value="PAS_4"/>
    <property type="match status" value="1"/>
</dbReference>
<dbReference type="SUPFAM" id="SSF47384">
    <property type="entry name" value="Homodimeric domain of signal transducing histidine kinase"/>
    <property type="match status" value="1"/>
</dbReference>
<dbReference type="EC" id="2.7.13.3" evidence="4"/>
<accession>A0A1Z3HKU9</accession>
<comment type="catalytic activity">
    <reaction evidence="1">
        <text>ATP + protein L-histidine = ADP + protein N-phospho-L-histidine.</text>
        <dbReference type="EC" id="2.7.13.3"/>
    </reaction>
</comment>
<evidence type="ECO:0000259" key="19">
    <source>
        <dbReference type="PROSITE" id="PS50113"/>
    </source>
</evidence>
<dbReference type="PANTHER" id="PTHR42878:SF7">
    <property type="entry name" value="SENSOR HISTIDINE KINASE GLRK"/>
    <property type="match status" value="1"/>
</dbReference>
<dbReference type="SMART" id="SM00065">
    <property type="entry name" value="GAF"/>
    <property type="match status" value="1"/>
</dbReference>
<comment type="subcellular location">
    <subcellularLocation>
        <location evidence="2">Membrane</location>
        <topology evidence="2">Multi-pass membrane protein</topology>
    </subcellularLocation>
</comment>
<dbReference type="PROSITE" id="PS50046">
    <property type="entry name" value="PHYTOCHROME_2"/>
    <property type="match status" value="1"/>
</dbReference>
<evidence type="ECO:0000259" key="16">
    <source>
        <dbReference type="PROSITE" id="PS50046"/>
    </source>
</evidence>
<feature type="coiled-coil region" evidence="15">
    <location>
        <begin position="301"/>
        <end position="339"/>
    </location>
</feature>
<dbReference type="PANTHER" id="PTHR42878">
    <property type="entry name" value="TWO-COMPONENT HISTIDINE KINASE"/>
    <property type="match status" value="1"/>
</dbReference>
<evidence type="ECO:0000259" key="20">
    <source>
        <dbReference type="PROSITE" id="PS51371"/>
    </source>
</evidence>
<evidence type="ECO:0000256" key="10">
    <source>
        <dbReference type="ARBA" id="ARBA00022840"/>
    </source>
</evidence>
<keyword evidence="11" id="KW-1133">Transmembrane helix</keyword>
<dbReference type="FunFam" id="3.30.565.10:FF:000006">
    <property type="entry name" value="Sensor histidine kinase WalK"/>
    <property type="match status" value="1"/>
</dbReference>
<dbReference type="Pfam" id="PF00512">
    <property type="entry name" value="HisKA"/>
    <property type="match status" value="1"/>
</dbReference>
<dbReference type="Pfam" id="PF01590">
    <property type="entry name" value="GAF"/>
    <property type="match status" value="1"/>
</dbReference>
<evidence type="ECO:0000256" key="3">
    <source>
        <dbReference type="ARBA" id="ARBA00006402"/>
    </source>
</evidence>
<sequence length="1049" mass="116530">MVVPANPQDSLMPPSDNHPIPLRVERGTPLSRVIHLICDSLNEAQALSPVWGGTAHLGEIGCVVVTDNTALAGIATALDIVCQLARGAAVATLAVDEVMTHPVITVGVDQPADPQTVLALCQTHGIHHLPVLDEQRQIVGLITSASVMQETAPTNWLKLQPVAARMVTAVPTAGLEASGLQLAQLMQQWRRSYVVILQSQEAETSRFLGIVTAVDVIRLHHQGICLEATSASALMSDPPLCLHPSDSLWFAYGEMKQQWSYLPVCNEAGHFLGLLTAMAMVEALDPAGLSSHPGQLRQTLRRVETDKVDLLQNRNSELERQVSRRTAQLQEQSQRMQEELRSSRLLAATALRIQRSLDLAEILEITVQEMRQLLQCDRTFIYRLQPSQTQTIEVESVADQALSIRSQSTDYQPYFQDLFQAYHPGEIQAIADLAEVDLPSSCTTVLEQLGVQANLVIPISKGNDLWGLLVAQHCANSRPWQSWEISLLKHLATQVSIAIQKSALYEQLQAELNERRLAEQALTQANEELEARVEDRTASLRQANEQMQAEIAERRRAEEALRQAKDQMQAVLDAVPGLVSWIDGNLNYLGVNQHLTKVFQVPGDEFLGQEIGFLNPGHEFGDVIRHLFHSPEPAISKEITVWIHQQPRTYLIAAQKYDHDQAAVCIGIDVTEHRQAEAALRKSEARFQQLVEQTNEWVWEIDRDLAFSYVNPKAEDLLGYAAGELVGHQFQDFMPEDAAIRFMTVLEHAVAKREPFDHLEQTVLHKDGHAMILESSGTPVFSADGVWQGYWGIARDITERKQIEHNIRKALTKERELSELKTRFISMASHEFRTPLTTIMASAESLEHYRHKWSEDKILTYLKRIQKTTQHMNGLLNDVLTVGKANAGKMECHPAPIALADFCHDLVTELNLGASPPDRLMLTYQGPATNVMADEKLLRQMLGNLLSNALKYSPADTQPYLDVTVQTDQIRFVVQDHGIGIPPDDLKRLFEPFHRASNVGNIAGTGLGLAIVKKSVDAHGGDIYVASEANVGTTFTITLPLDGAGTHHD</sequence>
<keyword evidence="13" id="KW-0472">Membrane</keyword>
<evidence type="ECO:0000256" key="6">
    <source>
        <dbReference type="ARBA" id="ARBA00022679"/>
    </source>
</evidence>
<dbReference type="InterPro" id="IPR036890">
    <property type="entry name" value="HATPase_C_sf"/>
</dbReference>
<dbReference type="GO" id="GO:0030295">
    <property type="term" value="F:protein kinase activator activity"/>
    <property type="evidence" value="ECO:0007669"/>
    <property type="project" value="TreeGrafter"/>
</dbReference>
<dbReference type="InterPro" id="IPR004358">
    <property type="entry name" value="Sig_transdc_His_kin-like_C"/>
</dbReference>
<feature type="domain" description="Phytochrome chromophore attachment site" evidence="16">
    <location>
        <begin position="358"/>
        <end position="494"/>
    </location>
</feature>
<dbReference type="Gene3D" id="3.30.450.40">
    <property type="match status" value="1"/>
</dbReference>
<feature type="domain" description="CBS" evidence="20">
    <location>
        <begin position="235"/>
        <end position="291"/>
    </location>
</feature>
<dbReference type="SMART" id="SM00086">
    <property type="entry name" value="PAC"/>
    <property type="match status" value="1"/>
</dbReference>
<dbReference type="SMART" id="SM00388">
    <property type="entry name" value="HisKA"/>
    <property type="match status" value="1"/>
</dbReference>
<dbReference type="InterPro" id="IPR001610">
    <property type="entry name" value="PAC"/>
</dbReference>
<comment type="similarity">
    <text evidence="3">In the N-terminal section; belongs to the phytochrome family.</text>
</comment>
<dbReference type="KEGG" id="hhg:XM38_018710"/>
<dbReference type="SMART" id="SM00091">
    <property type="entry name" value="PAS"/>
    <property type="match status" value="2"/>
</dbReference>
<dbReference type="NCBIfam" id="TIGR00229">
    <property type="entry name" value="sensory_box"/>
    <property type="match status" value="1"/>
</dbReference>
<evidence type="ECO:0000259" key="18">
    <source>
        <dbReference type="PROSITE" id="PS50112"/>
    </source>
</evidence>
<gene>
    <name evidence="21" type="ORF">XM38_018710</name>
</gene>
<reference evidence="21 22" key="1">
    <citation type="journal article" date="2016" name="Biochim. Biophys. Acta">
        <title>Characterization of red-shifted phycobilisomes isolated from the chlorophyll f-containing cyanobacterium Halomicronema hongdechloris.</title>
        <authorList>
            <person name="Li Y."/>
            <person name="Lin Y."/>
            <person name="Garvey C.J."/>
            <person name="Birch D."/>
            <person name="Corkery R.W."/>
            <person name="Loughlin P.C."/>
            <person name="Scheer H."/>
            <person name="Willows R.D."/>
            <person name="Chen M."/>
        </authorList>
    </citation>
    <scope>NUCLEOTIDE SEQUENCE [LARGE SCALE GENOMIC DNA]</scope>
    <source>
        <strain evidence="21 22">C2206</strain>
    </source>
</reference>
<evidence type="ECO:0000256" key="15">
    <source>
        <dbReference type="SAM" id="Coils"/>
    </source>
</evidence>
<dbReference type="InterPro" id="IPR046342">
    <property type="entry name" value="CBS_dom_sf"/>
</dbReference>
<dbReference type="InterPro" id="IPR035965">
    <property type="entry name" value="PAS-like_dom_sf"/>
</dbReference>
<dbReference type="GO" id="GO:0005524">
    <property type="term" value="F:ATP binding"/>
    <property type="evidence" value="ECO:0007669"/>
    <property type="project" value="UniProtKB-KW"/>
</dbReference>
<evidence type="ECO:0000256" key="5">
    <source>
        <dbReference type="ARBA" id="ARBA00022553"/>
    </source>
</evidence>
<dbReference type="SUPFAM" id="SSF54631">
    <property type="entry name" value="CBS-domain pair"/>
    <property type="match status" value="2"/>
</dbReference>
<feature type="domain" description="PAC" evidence="19">
    <location>
        <begin position="757"/>
        <end position="809"/>
    </location>
</feature>
<dbReference type="OrthoDB" id="9778628at2"/>
<dbReference type="PRINTS" id="PR00344">
    <property type="entry name" value="BCTRLSENSOR"/>
</dbReference>
<dbReference type="Pfam" id="PF00571">
    <property type="entry name" value="CBS"/>
    <property type="match status" value="2"/>
</dbReference>
<dbReference type="InterPro" id="IPR029016">
    <property type="entry name" value="GAF-like_dom_sf"/>
</dbReference>
<evidence type="ECO:0000256" key="12">
    <source>
        <dbReference type="ARBA" id="ARBA00023012"/>
    </source>
</evidence>
<evidence type="ECO:0000313" key="22">
    <source>
        <dbReference type="Proteomes" id="UP000191901"/>
    </source>
</evidence>
<dbReference type="InterPro" id="IPR005467">
    <property type="entry name" value="His_kinase_dom"/>
</dbReference>
<dbReference type="Gene3D" id="3.10.580.10">
    <property type="entry name" value="CBS-domain"/>
    <property type="match status" value="2"/>
</dbReference>
<keyword evidence="15" id="KW-0175">Coiled coil</keyword>
<protein>
    <recommendedName>
        <fullName evidence="4">histidine kinase</fullName>
        <ecNumber evidence="4">2.7.13.3</ecNumber>
    </recommendedName>
</protein>
<dbReference type="InterPro" id="IPR000644">
    <property type="entry name" value="CBS_dom"/>
</dbReference>
<dbReference type="Gene3D" id="3.30.450.20">
    <property type="entry name" value="PAS domain"/>
    <property type="match status" value="2"/>
</dbReference>
<dbReference type="CDD" id="cd00130">
    <property type="entry name" value="PAS"/>
    <property type="match status" value="1"/>
</dbReference>
<dbReference type="EMBL" id="CP021983">
    <property type="protein sequence ID" value="ASC70923.1"/>
    <property type="molecule type" value="Genomic_DNA"/>
</dbReference>
<keyword evidence="22" id="KW-1185">Reference proteome</keyword>
<dbReference type="PROSITE" id="PS50113">
    <property type="entry name" value="PAC"/>
    <property type="match status" value="1"/>
</dbReference>
<feature type="domain" description="Histidine kinase" evidence="17">
    <location>
        <begin position="827"/>
        <end position="1043"/>
    </location>
</feature>
<evidence type="ECO:0000259" key="17">
    <source>
        <dbReference type="PROSITE" id="PS50109"/>
    </source>
</evidence>
<dbReference type="CDD" id="cd00075">
    <property type="entry name" value="HATPase"/>
    <property type="match status" value="1"/>
</dbReference>
<dbReference type="Gene3D" id="1.10.287.130">
    <property type="match status" value="1"/>
</dbReference>
<dbReference type="PROSITE" id="PS51371">
    <property type="entry name" value="CBS"/>
    <property type="match status" value="2"/>
</dbReference>
<evidence type="ECO:0000256" key="1">
    <source>
        <dbReference type="ARBA" id="ARBA00000085"/>
    </source>
</evidence>
<dbReference type="GO" id="GO:0016020">
    <property type="term" value="C:membrane"/>
    <property type="evidence" value="ECO:0007669"/>
    <property type="project" value="UniProtKB-SubCell"/>
</dbReference>
<dbReference type="PROSITE" id="PS50112">
    <property type="entry name" value="PAS"/>
    <property type="match status" value="1"/>
</dbReference>
<keyword evidence="9 21" id="KW-0418">Kinase</keyword>
<evidence type="ECO:0000256" key="14">
    <source>
        <dbReference type="PROSITE-ProRule" id="PRU00703"/>
    </source>
</evidence>
<dbReference type="InterPro" id="IPR013656">
    <property type="entry name" value="PAS_4"/>
</dbReference>
<dbReference type="Proteomes" id="UP000191901">
    <property type="component" value="Chromosome"/>
</dbReference>
<keyword evidence="8" id="KW-0547">Nucleotide-binding</keyword>
<dbReference type="Gene3D" id="3.30.565.10">
    <property type="entry name" value="Histidine kinase-like ATPase, C-terminal domain"/>
    <property type="match status" value="1"/>
</dbReference>
<dbReference type="SUPFAM" id="SSF55874">
    <property type="entry name" value="ATPase domain of HSP90 chaperone/DNA topoisomerase II/histidine kinase"/>
    <property type="match status" value="1"/>
</dbReference>
<keyword evidence="6" id="KW-0808">Transferase</keyword>
<dbReference type="SMART" id="SM00116">
    <property type="entry name" value="CBS"/>
    <property type="match status" value="3"/>
</dbReference>
<dbReference type="InterPro" id="IPR003594">
    <property type="entry name" value="HATPase_dom"/>
</dbReference>
<dbReference type="InterPro" id="IPR003661">
    <property type="entry name" value="HisK_dim/P_dom"/>
</dbReference>
<evidence type="ECO:0000256" key="9">
    <source>
        <dbReference type="ARBA" id="ARBA00022777"/>
    </source>
</evidence>
<dbReference type="GO" id="GO:0000155">
    <property type="term" value="F:phosphorelay sensor kinase activity"/>
    <property type="evidence" value="ECO:0007669"/>
    <property type="project" value="InterPro"/>
</dbReference>
<feature type="coiled-coil region" evidence="15">
    <location>
        <begin position="505"/>
        <end position="574"/>
    </location>
</feature>
<feature type="domain" description="PAS" evidence="18">
    <location>
        <begin position="683"/>
        <end position="753"/>
    </location>
</feature>
<keyword evidence="5" id="KW-0597">Phosphoprotein</keyword>
<organism evidence="21 22">
    <name type="scientific">Halomicronema hongdechloris C2206</name>
    <dbReference type="NCBI Taxonomy" id="1641165"/>
    <lineage>
        <taxon>Bacteria</taxon>
        <taxon>Bacillati</taxon>
        <taxon>Cyanobacteriota</taxon>
        <taxon>Cyanophyceae</taxon>
        <taxon>Nodosilineales</taxon>
        <taxon>Nodosilineaceae</taxon>
        <taxon>Halomicronema</taxon>
    </lineage>
</organism>
<dbReference type="CDD" id="cd00082">
    <property type="entry name" value="HisKA"/>
    <property type="match status" value="1"/>
</dbReference>
<evidence type="ECO:0000256" key="2">
    <source>
        <dbReference type="ARBA" id="ARBA00004141"/>
    </source>
</evidence>
<dbReference type="InterPro" id="IPR016132">
    <property type="entry name" value="Phyto_chromo_attachment"/>
</dbReference>
<dbReference type="SUPFAM" id="SSF55781">
    <property type="entry name" value="GAF domain-like"/>
    <property type="match status" value="1"/>
</dbReference>
<dbReference type="InterPro" id="IPR000014">
    <property type="entry name" value="PAS"/>
</dbReference>